<dbReference type="KEGG" id="acou:A5CBH24_17090"/>
<evidence type="ECO:0000313" key="2">
    <source>
        <dbReference type="Proteomes" id="UP000318946"/>
    </source>
</evidence>
<dbReference type="SUPFAM" id="SSF53448">
    <property type="entry name" value="Nucleotide-diphospho-sugar transferases"/>
    <property type="match status" value="1"/>
</dbReference>
<name>A0A4Y1WVX6_9BACT</name>
<organism evidence="1 2">
    <name type="scientific">Alistipes communis</name>
    <dbReference type="NCBI Taxonomy" id="2585118"/>
    <lineage>
        <taxon>Bacteria</taxon>
        <taxon>Pseudomonadati</taxon>
        <taxon>Bacteroidota</taxon>
        <taxon>Bacteroidia</taxon>
        <taxon>Bacteroidales</taxon>
        <taxon>Rikenellaceae</taxon>
        <taxon>Alistipes</taxon>
    </lineage>
</organism>
<protein>
    <submittedName>
        <fullName evidence="1">Uncharacterized protein</fullName>
    </submittedName>
</protein>
<sequence length="477" mass="52826">MFTEQDTACIRAHGLTPEAVERQLENFRRGFPFLKVVRAAAPGDGILVPAPQEVAAAVRRYDEAAARLGIVKFVPASGAATRMFKELFAFVEEGRRSEGIDRLLQNIERFAFWPELRATLPAGADDRTVVEHIIGKGLGYGGRPKGLVTFHAYAEGARKAAEEHLVEGAQYAAAGGRVRIHFTVSPEHRADFEALMAEKVPLYERRFGVHYDIAFSEQKPSTDTVAVNPDNTLFRTDAGALLFRPAGHGALIENLNEIDADLVFVKNIDNVTTDARRGDTVTYKKVLAGLLLELQERSFEYIRALDTGGAELADIARFIRERLCVKLPDDYNSAVLRAVLDRPIRLCGMVRNEGEPGGGPFWAVNDDGTESLQIAESSQIAPADRPLMQRATHFNPVDLVCGVRNVRGEKFDLRRYTDPQTGFISSKSYAGRELRAQELPGLWNGAMARWNTVFVDVPVTTFSPVKVVLDLLRPQHQ</sequence>
<keyword evidence="2" id="KW-1185">Reference proteome</keyword>
<evidence type="ECO:0000313" key="1">
    <source>
        <dbReference type="EMBL" id="BBL04396.1"/>
    </source>
</evidence>
<gene>
    <name evidence="1" type="ORF">A5CBH24_17090</name>
</gene>
<dbReference type="EMBL" id="AP019735">
    <property type="protein sequence ID" value="BBL04396.1"/>
    <property type="molecule type" value="Genomic_DNA"/>
</dbReference>
<dbReference type="Proteomes" id="UP000318946">
    <property type="component" value="Chromosome"/>
</dbReference>
<accession>A0A4Y1WVX6</accession>
<dbReference type="AlphaFoldDB" id="A0A4Y1WVX6"/>
<dbReference type="RefSeq" id="WP_141412864.1">
    <property type="nucleotide sequence ID" value="NZ_AP019735.1"/>
</dbReference>
<dbReference type="Pfam" id="PF14134">
    <property type="entry name" value="DUF4301"/>
    <property type="match status" value="1"/>
</dbReference>
<dbReference type="OrthoDB" id="5572060at2"/>
<dbReference type="GeneID" id="78342425"/>
<dbReference type="InterPro" id="IPR025393">
    <property type="entry name" value="DUF4301"/>
</dbReference>
<dbReference type="InterPro" id="IPR029044">
    <property type="entry name" value="Nucleotide-diphossugar_trans"/>
</dbReference>
<proteinExistence type="predicted"/>
<reference evidence="2" key="1">
    <citation type="submission" date="2019-06" db="EMBL/GenBank/DDBJ databases">
        <title>Alistipes onderdonkii subsp. vulgaris subsp. nov., Alistipes dispar sp. nov. and Alistipes communis sp. nov., isolated from human faeces, and creation of Alistipes onderdonkii subsp. onderdonkii subsp. nov.</title>
        <authorList>
            <person name="Sakamoto M."/>
            <person name="Ikeyama N."/>
            <person name="Ogata Y."/>
            <person name="Suda W."/>
            <person name="Iino T."/>
            <person name="Hattori M."/>
            <person name="Ohkuma M."/>
        </authorList>
    </citation>
    <scope>NUCLEOTIDE SEQUENCE [LARGE SCALE GENOMIC DNA]</scope>
    <source>
        <strain evidence="2">5CBH24</strain>
    </source>
</reference>